<dbReference type="Proteomes" id="UP000613011">
    <property type="component" value="Unassembled WGS sequence"/>
</dbReference>
<evidence type="ECO:0000313" key="7">
    <source>
        <dbReference type="EMBL" id="MBL0419507.1"/>
    </source>
</evidence>
<evidence type="ECO:0000256" key="2">
    <source>
        <dbReference type="ARBA" id="ARBA00023015"/>
    </source>
</evidence>
<reference evidence="7" key="1">
    <citation type="submission" date="2021-01" db="EMBL/GenBank/DDBJ databases">
        <title>Ramlibacter sp. strain AW1 16S ribosomal RNA gene Genome sequencing and assembly.</title>
        <authorList>
            <person name="Kang M."/>
        </authorList>
    </citation>
    <scope>NUCLEOTIDE SEQUENCE</scope>
    <source>
        <strain evidence="7">AW1</strain>
    </source>
</reference>
<dbReference type="Pfam" id="PF00126">
    <property type="entry name" value="HTH_1"/>
    <property type="match status" value="1"/>
</dbReference>
<feature type="region of interest" description="Disordered" evidence="5">
    <location>
        <begin position="302"/>
        <end position="326"/>
    </location>
</feature>
<evidence type="ECO:0000256" key="5">
    <source>
        <dbReference type="SAM" id="MobiDB-lite"/>
    </source>
</evidence>
<keyword evidence="4" id="KW-0804">Transcription</keyword>
<accession>A0A936ZGM3</accession>
<dbReference type="InterPro" id="IPR037402">
    <property type="entry name" value="YidZ_PBP2"/>
</dbReference>
<sequence>MKPMNRIDGSELDGRLLQLLLTVLDCGSVTAAAQQLGVTQSAVSHGLERLRVITGDALFVRSGRGIVPTDRALAMAQPARELIAAMQQLARQARFEPAEWEAEITIAANDFQRDLLLPPLALRLRERAPGLRLRVIPSGVPRLEMLRRDECQLVISPRPPEGSDILQKRLFEDSYRVFYDPSMRDAPLTRDDYLAAGHATVVYEPRRSLDLDQRLEAAGVHRRFAVMVTGFGALAPFLRGTRLLATVPGLLGRHTLAGLASVPPPLPCPAMPMYLLWHARHQHDPSQAWLRAQLQEVAVRAVQQPSDESGTRRGGDAAATASMTLG</sequence>
<dbReference type="InterPro" id="IPR036390">
    <property type="entry name" value="WH_DNA-bd_sf"/>
</dbReference>
<dbReference type="CDD" id="cd08417">
    <property type="entry name" value="PBP2_Nitroaromatics_like"/>
    <property type="match status" value="1"/>
</dbReference>
<dbReference type="InterPro" id="IPR050389">
    <property type="entry name" value="LysR-type_TF"/>
</dbReference>
<dbReference type="AlphaFoldDB" id="A0A936ZGM3"/>
<evidence type="ECO:0000256" key="3">
    <source>
        <dbReference type="ARBA" id="ARBA00023125"/>
    </source>
</evidence>
<keyword evidence="2" id="KW-0805">Transcription regulation</keyword>
<dbReference type="InterPro" id="IPR005119">
    <property type="entry name" value="LysR_subst-bd"/>
</dbReference>
<proteinExistence type="inferred from homology"/>
<feature type="domain" description="HTH lysR-type" evidence="6">
    <location>
        <begin position="12"/>
        <end position="69"/>
    </location>
</feature>
<feature type="compositionally biased region" description="Low complexity" evidence="5">
    <location>
        <begin position="316"/>
        <end position="326"/>
    </location>
</feature>
<dbReference type="Gene3D" id="3.40.190.10">
    <property type="entry name" value="Periplasmic binding protein-like II"/>
    <property type="match status" value="2"/>
</dbReference>
<dbReference type="SUPFAM" id="SSF53850">
    <property type="entry name" value="Periplasmic binding protein-like II"/>
    <property type="match status" value="1"/>
</dbReference>
<name>A0A936ZGM3_9BURK</name>
<dbReference type="PROSITE" id="PS50931">
    <property type="entry name" value="HTH_LYSR"/>
    <property type="match status" value="1"/>
</dbReference>
<dbReference type="PANTHER" id="PTHR30118">
    <property type="entry name" value="HTH-TYPE TRANSCRIPTIONAL REGULATOR LEUO-RELATED"/>
    <property type="match status" value="1"/>
</dbReference>
<keyword evidence="3" id="KW-0238">DNA-binding</keyword>
<evidence type="ECO:0000313" key="8">
    <source>
        <dbReference type="Proteomes" id="UP000613011"/>
    </source>
</evidence>
<comment type="similarity">
    <text evidence="1">Belongs to the LysR transcriptional regulatory family.</text>
</comment>
<gene>
    <name evidence="7" type="ORF">JI739_04010</name>
</gene>
<dbReference type="InterPro" id="IPR000847">
    <property type="entry name" value="LysR_HTH_N"/>
</dbReference>
<dbReference type="PANTHER" id="PTHR30118:SF6">
    <property type="entry name" value="HTH-TYPE TRANSCRIPTIONAL REGULATOR LEUO"/>
    <property type="match status" value="1"/>
</dbReference>
<dbReference type="GO" id="GO:0003700">
    <property type="term" value="F:DNA-binding transcription factor activity"/>
    <property type="evidence" value="ECO:0007669"/>
    <property type="project" value="InterPro"/>
</dbReference>
<evidence type="ECO:0000256" key="1">
    <source>
        <dbReference type="ARBA" id="ARBA00009437"/>
    </source>
</evidence>
<dbReference type="SUPFAM" id="SSF46785">
    <property type="entry name" value="Winged helix' DNA-binding domain"/>
    <property type="match status" value="1"/>
</dbReference>
<dbReference type="PRINTS" id="PR00039">
    <property type="entry name" value="HTHLYSR"/>
</dbReference>
<keyword evidence="8" id="KW-1185">Reference proteome</keyword>
<dbReference type="GO" id="GO:0003677">
    <property type="term" value="F:DNA binding"/>
    <property type="evidence" value="ECO:0007669"/>
    <property type="project" value="UniProtKB-KW"/>
</dbReference>
<dbReference type="Pfam" id="PF03466">
    <property type="entry name" value="LysR_substrate"/>
    <property type="match status" value="1"/>
</dbReference>
<dbReference type="EMBL" id="JAEQNA010000001">
    <property type="protein sequence ID" value="MBL0419507.1"/>
    <property type="molecule type" value="Genomic_DNA"/>
</dbReference>
<protein>
    <submittedName>
        <fullName evidence="7">LysR family transcriptional regulator</fullName>
    </submittedName>
</protein>
<comment type="caution">
    <text evidence="7">The sequence shown here is derived from an EMBL/GenBank/DDBJ whole genome shotgun (WGS) entry which is preliminary data.</text>
</comment>
<evidence type="ECO:0000259" key="6">
    <source>
        <dbReference type="PROSITE" id="PS50931"/>
    </source>
</evidence>
<organism evidence="7 8">
    <name type="scientific">Ramlibacter aurantiacus</name>
    <dbReference type="NCBI Taxonomy" id="2801330"/>
    <lineage>
        <taxon>Bacteria</taxon>
        <taxon>Pseudomonadati</taxon>
        <taxon>Pseudomonadota</taxon>
        <taxon>Betaproteobacteria</taxon>
        <taxon>Burkholderiales</taxon>
        <taxon>Comamonadaceae</taxon>
        <taxon>Ramlibacter</taxon>
    </lineage>
</organism>
<evidence type="ECO:0000256" key="4">
    <source>
        <dbReference type="ARBA" id="ARBA00023163"/>
    </source>
</evidence>
<dbReference type="InterPro" id="IPR036388">
    <property type="entry name" value="WH-like_DNA-bd_sf"/>
</dbReference>
<dbReference type="Gene3D" id="1.10.10.10">
    <property type="entry name" value="Winged helix-like DNA-binding domain superfamily/Winged helix DNA-binding domain"/>
    <property type="match status" value="1"/>
</dbReference>